<gene>
    <name evidence="2" type="ORF">LSAT_V11C100021800</name>
</gene>
<accession>A0A9R1XXQ4</accession>
<evidence type="ECO:0000256" key="1">
    <source>
        <dbReference type="SAM" id="MobiDB-lite"/>
    </source>
</evidence>
<evidence type="ECO:0000313" key="3">
    <source>
        <dbReference type="Proteomes" id="UP000235145"/>
    </source>
</evidence>
<dbReference type="Proteomes" id="UP000235145">
    <property type="component" value="Unassembled WGS sequence"/>
</dbReference>
<sequence length="89" mass="10218">MCIGFDTQRGVNPGNVSAFGFRDLRAKFDEDKNQPKSQKDGGKYHERRANILTITGPHLCSNRQSQHVGEKLWPVEGLRQNWHDTGRRK</sequence>
<name>A0A9R1XXQ4_LACSA</name>
<comment type="caution">
    <text evidence="2">The sequence shown here is derived from an EMBL/GenBank/DDBJ whole genome shotgun (WGS) entry which is preliminary data.</text>
</comment>
<dbReference type="AlphaFoldDB" id="A0A9R1XXQ4"/>
<protein>
    <submittedName>
        <fullName evidence="2">Uncharacterized protein</fullName>
    </submittedName>
</protein>
<keyword evidence="3" id="KW-1185">Reference proteome</keyword>
<reference evidence="2 3" key="1">
    <citation type="journal article" date="2017" name="Nat. Commun.">
        <title>Genome assembly with in vitro proximity ligation data and whole-genome triplication in lettuce.</title>
        <authorList>
            <person name="Reyes-Chin-Wo S."/>
            <person name="Wang Z."/>
            <person name="Yang X."/>
            <person name="Kozik A."/>
            <person name="Arikit S."/>
            <person name="Song C."/>
            <person name="Xia L."/>
            <person name="Froenicke L."/>
            <person name="Lavelle D.O."/>
            <person name="Truco M.J."/>
            <person name="Xia R."/>
            <person name="Zhu S."/>
            <person name="Xu C."/>
            <person name="Xu H."/>
            <person name="Xu X."/>
            <person name="Cox K."/>
            <person name="Korf I."/>
            <person name="Meyers B.C."/>
            <person name="Michelmore R.W."/>
        </authorList>
    </citation>
    <scope>NUCLEOTIDE SEQUENCE [LARGE SCALE GENOMIC DNA]</scope>
    <source>
        <strain evidence="3">cv. Salinas</strain>
        <tissue evidence="2">Seedlings</tissue>
    </source>
</reference>
<organism evidence="2 3">
    <name type="scientific">Lactuca sativa</name>
    <name type="common">Garden lettuce</name>
    <dbReference type="NCBI Taxonomy" id="4236"/>
    <lineage>
        <taxon>Eukaryota</taxon>
        <taxon>Viridiplantae</taxon>
        <taxon>Streptophyta</taxon>
        <taxon>Embryophyta</taxon>
        <taxon>Tracheophyta</taxon>
        <taxon>Spermatophyta</taxon>
        <taxon>Magnoliopsida</taxon>
        <taxon>eudicotyledons</taxon>
        <taxon>Gunneridae</taxon>
        <taxon>Pentapetalae</taxon>
        <taxon>asterids</taxon>
        <taxon>campanulids</taxon>
        <taxon>Asterales</taxon>
        <taxon>Asteraceae</taxon>
        <taxon>Cichorioideae</taxon>
        <taxon>Cichorieae</taxon>
        <taxon>Lactucinae</taxon>
        <taxon>Lactuca</taxon>
    </lineage>
</organism>
<feature type="region of interest" description="Disordered" evidence="1">
    <location>
        <begin position="26"/>
        <end position="46"/>
    </location>
</feature>
<evidence type="ECO:0000313" key="2">
    <source>
        <dbReference type="EMBL" id="KAJ0225197.1"/>
    </source>
</evidence>
<proteinExistence type="predicted"/>
<dbReference type="EMBL" id="NBSK02000001">
    <property type="protein sequence ID" value="KAJ0225197.1"/>
    <property type="molecule type" value="Genomic_DNA"/>
</dbReference>